<dbReference type="EMBL" id="JAVRRR010000006">
    <property type="protein sequence ID" value="KAK5148419.1"/>
    <property type="molecule type" value="Genomic_DNA"/>
</dbReference>
<feature type="region of interest" description="Disordered" evidence="1">
    <location>
        <begin position="1"/>
        <end position="64"/>
    </location>
</feature>
<reference evidence="2 3" key="1">
    <citation type="submission" date="2023-08" db="EMBL/GenBank/DDBJ databases">
        <title>Black Yeasts Isolated from many extreme environments.</title>
        <authorList>
            <person name="Coleine C."/>
            <person name="Stajich J.E."/>
            <person name="Selbmann L."/>
        </authorList>
    </citation>
    <scope>NUCLEOTIDE SEQUENCE [LARGE SCALE GENOMIC DNA]</scope>
    <source>
        <strain evidence="2 3">CCFEE 5386</strain>
    </source>
</reference>
<dbReference type="Proteomes" id="UP001308179">
    <property type="component" value="Unassembled WGS sequence"/>
</dbReference>
<comment type="caution">
    <text evidence="2">The sequence shown here is derived from an EMBL/GenBank/DDBJ whole genome shotgun (WGS) entry which is preliminary data.</text>
</comment>
<evidence type="ECO:0008006" key="4">
    <source>
        <dbReference type="Google" id="ProtNLM"/>
    </source>
</evidence>
<evidence type="ECO:0000313" key="3">
    <source>
        <dbReference type="Proteomes" id="UP001308179"/>
    </source>
</evidence>
<feature type="compositionally biased region" description="Low complexity" evidence="1">
    <location>
        <begin position="153"/>
        <end position="174"/>
    </location>
</feature>
<name>A0ABR0LGL2_9PEZI</name>
<organism evidence="2 3">
    <name type="scientific">Rachicladosporium monterosium</name>
    <dbReference type="NCBI Taxonomy" id="1507873"/>
    <lineage>
        <taxon>Eukaryota</taxon>
        <taxon>Fungi</taxon>
        <taxon>Dikarya</taxon>
        <taxon>Ascomycota</taxon>
        <taxon>Pezizomycotina</taxon>
        <taxon>Dothideomycetes</taxon>
        <taxon>Dothideomycetidae</taxon>
        <taxon>Cladosporiales</taxon>
        <taxon>Cladosporiaceae</taxon>
        <taxon>Rachicladosporium</taxon>
    </lineage>
</organism>
<feature type="region of interest" description="Disordered" evidence="1">
    <location>
        <begin position="139"/>
        <end position="260"/>
    </location>
</feature>
<evidence type="ECO:0000256" key="1">
    <source>
        <dbReference type="SAM" id="MobiDB-lite"/>
    </source>
</evidence>
<feature type="compositionally biased region" description="Low complexity" evidence="1">
    <location>
        <begin position="217"/>
        <end position="237"/>
    </location>
</feature>
<keyword evidence="3" id="KW-1185">Reference proteome</keyword>
<feature type="compositionally biased region" description="Basic and acidic residues" evidence="1">
    <location>
        <begin position="53"/>
        <end position="64"/>
    </location>
</feature>
<evidence type="ECO:0000313" key="2">
    <source>
        <dbReference type="EMBL" id="KAK5148419.1"/>
    </source>
</evidence>
<protein>
    <recommendedName>
        <fullName evidence="4">DUF3824 domain-containing protein</fullName>
    </recommendedName>
</protein>
<proteinExistence type="predicted"/>
<accession>A0ABR0LGL2</accession>
<sequence>MTDRSRDSSYGRGRWSPNPLQSSRYAPVVTDYMMPPPSFRPGPYQQPTGSQAAREHSAYQTRADAEYAARADRRVGARAWADEYPYASERAPPAYSSSAFRYEAPQRQDHAEHAARAAGRAAARACAYDLMDFIPGNPSRGSSASSGYVPGLSSTASSTSSRSSDRYASIRAASNAFEAGNDYPTPASLRRSATPASSSAISGPHDYLDPFTPATAPSVYLRSDSSRSNSSLAPSDRSSGRRENSTSGYARPSSGRGGGY</sequence>
<gene>
    <name evidence="2" type="ORF">LTR32_000237</name>
</gene>